<feature type="non-terminal residue" evidence="1">
    <location>
        <position position="56"/>
    </location>
</feature>
<proteinExistence type="predicted"/>
<sequence length="56" mass="5961">TQVCLTTPPPPHQTGPAYVPVAPVPPESGFAALGPFPCPWLDRRAPRSSCYCDVVL</sequence>
<gene>
    <name evidence="1" type="ORF">N339_09012</name>
</gene>
<evidence type="ECO:0000313" key="2">
    <source>
        <dbReference type="Proteomes" id="UP000053149"/>
    </source>
</evidence>
<feature type="non-terminal residue" evidence="1">
    <location>
        <position position="1"/>
    </location>
</feature>
<keyword evidence="2" id="KW-1185">Reference proteome</keyword>
<reference evidence="1 2" key="1">
    <citation type="submission" date="2014-04" db="EMBL/GenBank/DDBJ databases">
        <title>Genome evolution of avian class.</title>
        <authorList>
            <person name="Zhang G."/>
            <person name="Li C."/>
        </authorList>
    </citation>
    <scope>NUCLEOTIDE SEQUENCE [LARGE SCALE GENOMIC DNA]</scope>
    <source>
        <strain evidence="1">BGI_N339</strain>
    </source>
</reference>
<organism evidence="1 2">
    <name type="scientific">Pterocles gutturalis</name>
    <name type="common">yellow-throated sandgrouse</name>
    <dbReference type="NCBI Taxonomy" id="240206"/>
    <lineage>
        <taxon>Eukaryota</taxon>
        <taxon>Metazoa</taxon>
        <taxon>Chordata</taxon>
        <taxon>Craniata</taxon>
        <taxon>Vertebrata</taxon>
        <taxon>Euteleostomi</taxon>
        <taxon>Archelosauria</taxon>
        <taxon>Archosauria</taxon>
        <taxon>Dinosauria</taxon>
        <taxon>Saurischia</taxon>
        <taxon>Theropoda</taxon>
        <taxon>Coelurosauria</taxon>
        <taxon>Aves</taxon>
        <taxon>Neognathae</taxon>
        <taxon>Neoaves</taxon>
        <taxon>Columbimorphae</taxon>
        <taxon>Pterocliformes</taxon>
        <taxon>Pteroclidae</taxon>
        <taxon>Pterocles</taxon>
    </lineage>
</organism>
<dbReference type="AlphaFoldDB" id="A0A093C038"/>
<dbReference type="EMBL" id="KL232162">
    <property type="protein sequence ID" value="KFV06454.1"/>
    <property type="molecule type" value="Genomic_DNA"/>
</dbReference>
<name>A0A093C038_9AVES</name>
<accession>A0A093C038</accession>
<dbReference type="Proteomes" id="UP000053149">
    <property type="component" value="Unassembled WGS sequence"/>
</dbReference>
<evidence type="ECO:0000313" key="1">
    <source>
        <dbReference type="EMBL" id="KFV06454.1"/>
    </source>
</evidence>
<protein>
    <submittedName>
        <fullName evidence="1">Uncharacterized protein</fullName>
    </submittedName>
</protein>